<dbReference type="InterPro" id="IPR016208">
    <property type="entry name" value="Ald_Oxase/xanthine_DH-like"/>
</dbReference>
<dbReference type="PANTHER" id="PTHR11908:SF141">
    <property type="entry name" value="INDOLE-3-ACETALDEHYDE OXIDASE-LIKE"/>
    <property type="match status" value="1"/>
</dbReference>
<accession>A0A6A3A7C3</accession>
<proteinExistence type="inferred from homology"/>
<dbReference type="EMBL" id="VEPZ02001029">
    <property type="protein sequence ID" value="KAE8700231.1"/>
    <property type="molecule type" value="Genomic_DNA"/>
</dbReference>
<organism evidence="5 6">
    <name type="scientific">Hibiscus syriacus</name>
    <name type="common">Rose of Sharon</name>
    <dbReference type="NCBI Taxonomy" id="106335"/>
    <lineage>
        <taxon>Eukaryota</taxon>
        <taxon>Viridiplantae</taxon>
        <taxon>Streptophyta</taxon>
        <taxon>Embryophyta</taxon>
        <taxon>Tracheophyta</taxon>
        <taxon>Spermatophyta</taxon>
        <taxon>Magnoliopsida</taxon>
        <taxon>eudicotyledons</taxon>
        <taxon>Gunneridae</taxon>
        <taxon>Pentapetalae</taxon>
        <taxon>rosids</taxon>
        <taxon>malvids</taxon>
        <taxon>Malvales</taxon>
        <taxon>Malvaceae</taxon>
        <taxon>Malvoideae</taxon>
        <taxon>Hibiscus</taxon>
    </lineage>
</organism>
<dbReference type="Pfam" id="PF02738">
    <property type="entry name" value="MoCoBD_1"/>
    <property type="match status" value="1"/>
</dbReference>
<evidence type="ECO:0000259" key="4">
    <source>
        <dbReference type="Pfam" id="PF20256"/>
    </source>
</evidence>
<dbReference type="InterPro" id="IPR046867">
    <property type="entry name" value="AldOxase/xan_DH_MoCoBD2"/>
</dbReference>
<dbReference type="FunFam" id="3.30.365.10:FF:000001">
    <property type="entry name" value="Xanthine dehydrogenase oxidase"/>
    <property type="match status" value="1"/>
</dbReference>
<dbReference type="Proteomes" id="UP000436088">
    <property type="component" value="Unassembled WGS sequence"/>
</dbReference>
<dbReference type="SUPFAM" id="SSF56003">
    <property type="entry name" value="Molybdenum cofactor-binding domain"/>
    <property type="match status" value="1"/>
</dbReference>
<dbReference type="Gene3D" id="3.30.365.10">
    <property type="entry name" value="Aldehyde oxidase/xanthine dehydrogenase, molybdopterin binding domain"/>
    <property type="match status" value="4"/>
</dbReference>
<evidence type="ECO:0000313" key="6">
    <source>
        <dbReference type="Proteomes" id="UP000436088"/>
    </source>
</evidence>
<evidence type="ECO:0000256" key="1">
    <source>
        <dbReference type="ARBA" id="ARBA00006849"/>
    </source>
</evidence>
<dbReference type="PANTHER" id="PTHR11908">
    <property type="entry name" value="XANTHINE DEHYDROGENASE"/>
    <property type="match status" value="1"/>
</dbReference>
<dbReference type="GO" id="GO:0005506">
    <property type="term" value="F:iron ion binding"/>
    <property type="evidence" value="ECO:0007669"/>
    <property type="project" value="InterPro"/>
</dbReference>
<comment type="similarity">
    <text evidence="1">Belongs to the xanthine dehydrogenase family.</text>
</comment>
<dbReference type="InterPro" id="IPR037165">
    <property type="entry name" value="AldOxase/xan_DH_Mopterin-bd_sf"/>
</dbReference>
<keyword evidence="6" id="KW-1185">Reference proteome</keyword>
<evidence type="ECO:0000313" key="5">
    <source>
        <dbReference type="EMBL" id="KAE8700231.1"/>
    </source>
</evidence>
<dbReference type="InterPro" id="IPR008274">
    <property type="entry name" value="AldOxase/xan_DH_MoCoBD1"/>
</dbReference>
<dbReference type="EC" id="1.2.3.7" evidence="2"/>
<gene>
    <name evidence="5" type="ORF">F3Y22_tig00110557pilonHSYRG00071</name>
</gene>
<reference evidence="5" key="1">
    <citation type="submission" date="2019-09" db="EMBL/GenBank/DDBJ databases">
        <title>Draft genome information of white flower Hibiscus syriacus.</title>
        <authorList>
            <person name="Kim Y.-M."/>
        </authorList>
    </citation>
    <scope>NUCLEOTIDE SEQUENCE [LARGE SCALE GENOMIC DNA]</scope>
    <source>
        <strain evidence="5">YM2019G1</strain>
    </source>
</reference>
<dbReference type="Pfam" id="PF20256">
    <property type="entry name" value="MoCoBD_2"/>
    <property type="match status" value="1"/>
</dbReference>
<feature type="domain" description="Aldehyde oxidase/xanthine dehydrogenase second molybdopterin binding" evidence="4">
    <location>
        <begin position="295"/>
        <end position="482"/>
    </location>
</feature>
<evidence type="ECO:0000256" key="2">
    <source>
        <dbReference type="ARBA" id="ARBA00067017"/>
    </source>
</evidence>
<protein>
    <recommendedName>
        <fullName evidence="2">indole-3-acetaldehyde oxidase</fullName>
        <ecNumber evidence="2">1.2.3.7</ecNumber>
    </recommendedName>
</protein>
<dbReference type="GO" id="GO:0050302">
    <property type="term" value="F:indole-3-acetaldehyde oxidase activity"/>
    <property type="evidence" value="ECO:0007669"/>
    <property type="project" value="UniProtKB-EC"/>
</dbReference>
<feature type="domain" description="Aldehyde oxidase/xanthine dehydrogenase first molybdopterin binding" evidence="3">
    <location>
        <begin position="36"/>
        <end position="266"/>
    </location>
</feature>
<sequence length="559" mass="61205">MIDYDKENLNPPILSVEEAVERGSFFQFPPFFDPEQVGDFSKGMAEADCQILSAEIKLGSQYHFYMETNTALAVPDEDSNMVVYSSTQIPEITQETIAQCLGLPANNIRVITRRLGGSFGGKFLKAASVATACAVAAYKLQRPVRTYVNRKADMIMAGGRHPMKITYTVGFKDSGKITALKLDVLVDAGAFPDASIVIPGTIVGSLKKYDWGALNFDIKICKTNLPNRTTMRAPGELQAAFIAETIIEHVASTLSVEVDTVRSINLHTYNSLQFFYKSAAGEPMEYTLPAIWDKLATSSSFYQRTEMIQDFNRSSKWRKRGISRVPVLQEVSLKTAPGKVSILRDGSIVVEVGGIDMGQGLWTKVKQVAAYGLGLIKRGGTEELLEKVRVIQSDTLSLIQGGITGGSTTSESSCEAVRLCCNILVERLTSLKEKLMEQMGTLEWETLILQAYQTSVNLSASTLFIPEPASMNYLNYGAAVSEATSGEPPLLLAVSVHCATRAAIVEARKQLGFWNGWNGVDDSNSTAFQLEVPAIMPVVKERCGLDSVEKFLQWTMGTK</sequence>
<name>A0A6A3A7C3_HIBSY</name>
<comment type="caution">
    <text evidence="5">The sequence shown here is derived from an EMBL/GenBank/DDBJ whole genome shotgun (WGS) entry which is preliminary data.</text>
</comment>
<evidence type="ECO:0000259" key="3">
    <source>
        <dbReference type="Pfam" id="PF02738"/>
    </source>
</evidence>
<dbReference type="AlphaFoldDB" id="A0A6A3A7C3"/>